<evidence type="ECO:0008006" key="3">
    <source>
        <dbReference type="Google" id="ProtNLM"/>
    </source>
</evidence>
<protein>
    <recommendedName>
        <fullName evidence="3">Fungal-type protein kinase domain-containing protein</fullName>
    </recommendedName>
</protein>
<accession>A0A0C3BPF9</accession>
<evidence type="ECO:0000313" key="2">
    <source>
        <dbReference type="Proteomes" id="UP000053424"/>
    </source>
</evidence>
<dbReference type="STRING" id="686832.A0A0C3BPF9"/>
<organism evidence="1 2">
    <name type="scientific">Hebeloma cylindrosporum</name>
    <dbReference type="NCBI Taxonomy" id="76867"/>
    <lineage>
        <taxon>Eukaryota</taxon>
        <taxon>Fungi</taxon>
        <taxon>Dikarya</taxon>
        <taxon>Basidiomycota</taxon>
        <taxon>Agaricomycotina</taxon>
        <taxon>Agaricomycetes</taxon>
        <taxon>Agaricomycetidae</taxon>
        <taxon>Agaricales</taxon>
        <taxon>Agaricineae</taxon>
        <taxon>Hymenogastraceae</taxon>
        <taxon>Hebeloma</taxon>
    </lineage>
</organism>
<dbReference type="HOGENOM" id="CLU_085786_3_1_1"/>
<gene>
    <name evidence="1" type="ORF">M413DRAFT_75955</name>
</gene>
<dbReference type="OrthoDB" id="3254408at2759"/>
<name>A0A0C3BPF9_HEBCY</name>
<dbReference type="AlphaFoldDB" id="A0A0C3BPF9"/>
<dbReference type="EMBL" id="KN831790">
    <property type="protein sequence ID" value="KIM38555.1"/>
    <property type="molecule type" value="Genomic_DNA"/>
</dbReference>
<evidence type="ECO:0000313" key="1">
    <source>
        <dbReference type="EMBL" id="KIM38555.1"/>
    </source>
</evidence>
<proteinExistence type="predicted"/>
<reference evidence="1 2" key="1">
    <citation type="submission" date="2014-04" db="EMBL/GenBank/DDBJ databases">
        <authorList>
            <consortium name="DOE Joint Genome Institute"/>
            <person name="Kuo A."/>
            <person name="Gay G."/>
            <person name="Dore J."/>
            <person name="Kohler A."/>
            <person name="Nagy L.G."/>
            <person name="Floudas D."/>
            <person name="Copeland A."/>
            <person name="Barry K.W."/>
            <person name="Cichocki N."/>
            <person name="Veneault-Fourrey C."/>
            <person name="LaButti K."/>
            <person name="Lindquist E.A."/>
            <person name="Lipzen A."/>
            <person name="Lundell T."/>
            <person name="Morin E."/>
            <person name="Murat C."/>
            <person name="Sun H."/>
            <person name="Tunlid A."/>
            <person name="Henrissat B."/>
            <person name="Grigoriev I.V."/>
            <person name="Hibbett D.S."/>
            <person name="Martin F."/>
            <person name="Nordberg H.P."/>
            <person name="Cantor M.N."/>
            <person name="Hua S.X."/>
        </authorList>
    </citation>
    <scope>NUCLEOTIDE SEQUENCE [LARGE SCALE GENOMIC DNA]</scope>
    <source>
        <strain evidence="2">h7</strain>
    </source>
</reference>
<dbReference type="Proteomes" id="UP000053424">
    <property type="component" value="Unassembled WGS sequence"/>
</dbReference>
<sequence>MPWSNCILEQFETADRYSTDEQEYLGPYNTLLSSSFHYTEQYQVVPYFKASVMPGSIDFTTRFIVRKGTFPVFFVDVKPPRHLNERSARAKADEQMHEQFESMGVDGQSLVIPTLYGISAIGTRLSVYKYDKETRVVSPPSVPRNPIKMTDVAPVNRWNTDLLGNIGEKRYKEIVAEVKAMCEAIKACA</sequence>
<keyword evidence="2" id="KW-1185">Reference proteome</keyword>
<reference evidence="2" key="2">
    <citation type="submission" date="2015-01" db="EMBL/GenBank/DDBJ databases">
        <title>Evolutionary Origins and Diversification of the Mycorrhizal Mutualists.</title>
        <authorList>
            <consortium name="DOE Joint Genome Institute"/>
            <consortium name="Mycorrhizal Genomics Consortium"/>
            <person name="Kohler A."/>
            <person name="Kuo A."/>
            <person name="Nagy L.G."/>
            <person name="Floudas D."/>
            <person name="Copeland A."/>
            <person name="Barry K.W."/>
            <person name="Cichocki N."/>
            <person name="Veneault-Fourrey C."/>
            <person name="LaButti K."/>
            <person name="Lindquist E.A."/>
            <person name="Lipzen A."/>
            <person name="Lundell T."/>
            <person name="Morin E."/>
            <person name="Murat C."/>
            <person name="Riley R."/>
            <person name="Ohm R."/>
            <person name="Sun H."/>
            <person name="Tunlid A."/>
            <person name="Henrissat B."/>
            <person name="Grigoriev I.V."/>
            <person name="Hibbett D.S."/>
            <person name="Martin F."/>
        </authorList>
    </citation>
    <scope>NUCLEOTIDE SEQUENCE [LARGE SCALE GENOMIC DNA]</scope>
    <source>
        <strain evidence="2">h7</strain>
    </source>
</reference>